<evidence type="ECO:0000259" key="12">
    <source>
        <dbReference type="Pfam" id="PF02782"/>
    </source>
</evidence>
<dbReference type="PANTHER" id="PTHR43095:SF5">
    <property type="entry name" value="XYLULOSE KINASE"/>
    <property type="match status" value="1"/>
</dbReference>
<dbReference type="PANTHER" id="PTHR43095">
    <property type="entry name" value="SUGAR KINASE"/>
    <property type="match status" value="1"/>
</dbReference>
<keyword evidence="4 8" id="KW-0547">Nucleotide-binding</keyword>
<sequence length="515" mass="55614">MSIVAGVDCGTQGTKVILVDLNTSTVLAECSAPHELISQSNGRREQQPIWWIDAMVNAFEKAITAAKIDPKTIAAIGVSGQQHGLVALDSQGDVIRPAKLWCDTETAPENAELLQMLGGEQACIDRLGLRVETGYTASKILWMKNHEPENFAKIAHILLPHDYLNFWLTGELSAEYGDASGTGLFNVRNRCWDEHVCSVIDPTGNLFKALPALNSAEKPAGVVIGQAKERLGLNDNVVVSCGGGDNMMGAIGTGNVKNGIITMSLGTSGTIYTFSDKPVELKHPSIANFCSSSNGWMPLICTMNVTSATSLVQDVLTMNLTEFNQSLEASHIGAGNISFLQFFNGERVPALPDGKASIHGLDAANFTRDNLVRSVVEGATYGLKYGLELLRDAGINIEQIRLIGGGAKSGQWRQMIADTMNCEVICPEVEEAAALGAAIQASWALNGELGTGLIDQLIVLNEDSRTLPISGNVEQYEMAYQRYMSTLFNQYPQLNDSQLKEQQLNARQQVGSYDE</sequence>
<evidence type="ECO:0000256" key="5">
    <source>
        <dbReference type="ARBA" id="ARBA00022777"/>
    </source>
</evidence>
<keyword evidence="5 8" id="KW-0418">Kinase</keyword>
<evidence type="ECO:0000256" key="8">
    <source>
        <dbReference type="HAMAP-Rule" id="MF_02220"/>
    </source>
</evidence>
<evidence type="ECO:0000256" key="7">
    <source>
        <dbReference type="ARBA" id="ARBA00023277"/>
    </source>
</evidence>
<evidence type="ECO:0000313" key="14">
    <source>
        <dbReference type="Proteomes" id="UP000001317"/>
    </source>
</evidence>
<gene>
    <name evidence="8 10" type="primary">xylB</name>
    <name evidence="13" type="ordered locus">Shal_2009</name>
</gene>
<dbReference type="PIRSF" id="PIRSF000538">
    <property type="entry name" value="GlpK"/>
    <property type="match status" value="1"/>
</dbReference>
<dbReference type="eggNOG" id="COG1070">
    <property type="taxonomic scope" value="Bacteria"/>
</dbReference>
<accession>B0TT09</accession>
<dbReference type="InterPro" id="IPR018485">
    <property type="entry name" value="FGGY_C"/>
</dbReference>
<dbReference type="PROSITE" id="PS00933">
    <property type="entry name" value="FGGY_KINASES_1"/>
    <property type="match status" value="1"/>
</dbReference>
<dbReference type="NCBIfam" id="TIGR01312">
    <property type="entry name" value="XylB"/>
    <property type="match status" value="1"/>
</dbReference>
<comment type="similarity">
    <text evidence="1 8 9">Belongs to the FGGY kinase family.</text>
</comment>
<dbReference type="PROSITE" id="PS00445">
    <property type="entry name" value="FGGY_KINASES_2"/>
    <property type="match status" value="1"/>
</dbReference>
<feature type="site" description="Important for activity" evidence="8">
    <location>
        <position position="8"/>
    </location>
</feature>
<dbReference type="InterPro" id="IPR018483">
    <property type="entry name" value="Carb_kinase_FGGY_CS"/>
</dbReference>
<keyword evidence="6 8" id="KW-0067">ATP-binding</keyword>
<dbReference type="InterPro" id="IPR006000">
    <property type="entry name" value="Xylulokinase"/>
</dbReference>
<dbReference type="OrthoDB" id="9805576at2"/>
<dbReference type="EC" id="2.7.1.17" evidence="8 10"/>
<comment type="catalytic activity">
    <reaction evidence="8 10">
        <text>D-xylulose + ATP = D-xylulose 5-phosphate + ADP + H(+)</text>
        <dbReference type="Rhea" id="RHEA:10964"/>
        <dbReference type="ChEBI" id="CHEBI:15378"/>
        <dbReference type="ChEBI" id="CHEBI:17140"/>
        <dbReference type="ChEBI" id="CHEBI:30616"/>
        <dbReference type="ChEBI" id="CHEBI:57737"/>
        <dbReference type="ChEBI" id="CHEBI:456216"/>
        <dbReference type="EC" id="2.7.1.17"/>
    </reaction>
</comment>
<evidence type="ECO:0000259" key="11">
    <source>
        <dbReference type="Pfam" id="PF00370"/>
    </source>
</evidence>
<feature type="active site" description="Proton acceptor" evidence="8">
    <location>
        <position position="245"/>
    </location>
</feature>
<feature type="domain" description="Carbohydrate kinase FGGY C-terminal" evidence="12">
    <location>
        <begin position="263"/>
        <end position="445"/>
    </location>
</feature>
<evidence type="ECO:0000256" key="10">
    <source>
        <dbReference type="RuleBase" id="RU364073"/>
    </source>
</evidence>
<comment type="function">
    <text evidence="8">Catalyzes the phosphorylation of D-xylulose to D-xylulose 5-phosphate.</text>
</comment>
<keyword evidence="7 8" id="KW-0119">Carbohydrate metabolism</keyword>
<dbReference type="Pfam" id="PF00370">
    <property type="entry name" value="FGGY_N"/>
    <property type="match status" value="1"/>
</dbReference>
<dbReference type="InterPro" id="IPR050406">
    <property type="entry name" value="FGGY_Carb_Kinase"/>
</dbReference>
<dbReference type="HOGENOM" id="CLU_009281_3_0_6"/>
<evidence type="ECO:0000313" key="13">
    <source>
        <dbReference type="EMBL" id="ABZ76570.1"/>
    </source>
</evidence>
<dbReference type="EMBL" id="CP000931">
    <property type="protein sequence ID" value="ABZ76570.1"/>
    <property type="molecule type" value="Genomic_DNA"/>
</dbReference>
<dbReference type="RefSeq" id="WP_012277102.1">
    <property type="nucleotide sequence ID" value="NC_010334.1"/>
</dbReference>
<dbReference type="CDD" id="cd07809">
    <property type="entry name" value="ASKHA_NBD_FGGY_BaXK-like"/>
    <property type="match status" value="1"/>
</dbReference>
<dbReference type="GO" id="GO:0005524">
    <property type="term" value="F:ATP binding"/>
    <property type="evidence" value="ECO:0007669"/>
    <property type="project" value="UniProtKB-UniRule"/>
</dbReference>
<keyword evidence="14" id="KW-1185">Reference proteome</keyword>
<evidence type="ECO:0000256" key="3">
    <source>
        <dbReference type="ARBA" id="ARBA00022679"/>
    </source>
</evidence>
<keyword evidence="2 8" id="KW-0859">Xylose metabolism</keyword>
<evidence type="ECO:0000256" key="4">
    <source>
        <dbReference type="ARBA" id="ARBA00022741"/>
    </source>
</evidence>
<protein>
    <recommendedName>
        <fullName evidence="8 10">Xylulose kinase</fullName>
        <shortName evidence="8 10">Xylulokinase</shortName>
        <ecNumber evidence="8 10">2.7.1.17</ecNumber>
    </recommendedName>
</protein>
<dbReference type="Pfam" id="PF02782">
    <property type="entry name" value="FGGY_C"/>
    <property type="match status" value="1"/>
</dbReference>
<evidence type="ECO:0000256" key="9">
    <source>
        <dbReference type="RuleBase" id="RU003733"/>
    </source>
</evidence>
<dbReference type="KEGG" id="shl:Shal_2009"/>
<feature type="domain" description="Carbohydrate kinase FGGY N-terminal" evidence="11">
    <location>
        <begin position="4"/>
        <end position="252"/>
    </location>
</feature>
<keyword evidence="3 8" id="KW-0808">Transferase</keyword>
<dbReference type="SUPFAM" id="SSF53067">
    <property type="entry name" value="Actin-like ATPase domain"/>
    <property type="match status" value="2"/>
</dbReference>
<organism evidence="13 14">
    <name type="scientific">Shewanella halifaxensis (strain HAW-EB4)</name>
    <dbReference type="NCBI Taxonomy" id="458817"/>
    <lineage>
        <taxon>Bacteria</taxon>
        <taxon>Pseudomonadati</taxon>
        <taxon>Pseudomonadota</taxon>
        <taxon>Gammaproteobacteria</taxon>
        <taxon>Alteromonadales</taxon>
        <taxon>Shewanellaceae</taxon>
        <taxon>Shewanella</taxon>
    </lineage>
</organism>
<reference evidence="13" key="1">
    <citation type="submission" date="2008-01" db="EMBL/GenBank/DDBJ databases">
        <title>Complete sequence of Shewanella halifaxensis HAW-EB4.</title>
        <authorList>
            <consortium name="US DOE Joint Genome Institute"/>
            <person name="Copeland A."/>
            <person name="Lucas S."/>
            <person name="Lapidus A."/>
            <person name="Glavina del Rio T."/>
            <person name="Dalin E."/>
            <person name="Tice H."/>
            <person name="Bruce D."/>
            <person name="Goodwin L."/>
            <person name="Pitluck S."/>
            <person name="Sims D."/>
            <person name="Brettin T."/>
            <person name="Detter J.C."/>
            <person name="Han C."/>
            <person name="Kuske C.R."/>
            <person name="Schmutz J."/>
            <person name="Larimer F."/>
            <person name="Land M."/>
            <person name="Hauser L."/>
            <person name="Kyrpides N."/>
            <person name="Kim E."/>
            <person name="Zhao J.-S."/>
            <person name="Richardson P."/>
        </authorList>
    </citation>
    <scope>NUCLEOTIDE SEQUENCE [LARGE SCALE GENOMIC DNA]</scope>
    <source>
        <strain evidence="13">HAW-EB4</strain>
    </source>
</reference>
<dbReference type="InterPro" id="IPR018484">
    <property type="entry name" value="FGGY_N"/>
</dbReference>
<dbReference type="STRING" id="458817.Shal_2009"/>
<proteinExistence type="inferred from homology"/>
<name>B0TT09_SHEHH</name>
<dbReference type="Gene3D" id="3.30.420.40">
    <property type="match status" value="2"/>
</dbReference>
<dbReference type="GO" id="GO:0005998">
    <property type="term" value="P:xylulose catabolic process"/>
    <property type="evidence" value="ECO:0007669"/>
    <property type="project" value="UniProtKB-UniRule"/>
</dbReference>
<dbReference type="Proteomes" id="UP000001317">
    <property type="component" value="Chromosome"/>
</dbReference>
<evidence type="ECO:0000256" key="2">
    <source>
        <dbReference type="ARBA" id="ARBA00022629"/>
    </source>
</evidence>
<dbReference type="GO" id="GO:0042732">
    <property type="term" value="P:D-xylose metabolic process"/>
    <property type="evidence" value="ECO:0007669"/>
    <property type="project" value="UniProtKB-KW"/>
</dbReference>
<dbReference type="GO" id="GO:0004856">
    <property type="term" value="F:D-xylulokinase activity"/>
    <property type="evidence" value="ECO:0007669"/>
    <property type="project" value="UniProtKB-UniRule"/>
</dbReference>
<evidence type="ECO:0000256" key="1">
    <source>
        <dbReference type="ARBA" id="ARBA00009156"/>
    </source>
</evidence>
<dbReference type="AlphaFoldDB" id="B0TT09"/>
<dbReference type="InterPro" id="IPR043129">
    <property type="entry name" value="ATPase_NBD"/>
</dbReference>
<feature type="binding site" evidence="8">
    <location>
        <begin position="82"/>
        <end position="83"/>
    </location>
    <ligand>
        <name>substrate</name>
    </ligand>
</feature>
<evidence type="ECO:0000256" key="6">
    <source>
        <dbReference type="ARBA" id="ARBA00022840"/>
    </source>
</evidence>
<dbReference type="HAMAP" id="MF_02220">
    <property type="entry name" value="XylB"/>
    <property type="match status" value="1"/>
</dbReference>
<dbReference type="InterPro" id="IPR000577">
    <property type="entry name" value="Carb_kinase_FGGY"/>
</dbReference>